<dbReference type="EMBL" id="LDAU01000051">
    <property type="protein sequence ID" value="KRX09375.1"/>
    <property type="molecule type" value="Genomic_DNA"/>
</dbReference>
<organism evidence="1 2">
    <name type="scientific">Pseudocohnilembus persalinus</name>
    <name type="common">Ciliate</name>
    <dbReference type="NCBI Taxonomy" id="266149"/>
    <lineage>
        <taxon>Eukaryota</taxon>
        <taxon>Sar</taxon>
        <taxon>Alveolata</taxon>
        <taxon>Ciliophora</taxon>
        <taxon>Intramacronucleata</taxon>
        <taxon>Oligohymenophorea</taxon>
        <taxon>Scuticociliatia</taxon>
        <taxon>Philasterida</taxon>
        <taxon>Pseudocohnilembidae</taxon>
        <taxon>Pseudocohnilembus</taxon>
    </lineage>
</organism>
<evidence type="ECO:0000313" key="1">
    <source>
        <dbReference type="EMBL" id="KRX09375.1"/>
    </source>
</evidence>
<accession>A0A0V0R4H3</accession>
<keyword evidence="2" id="KW-1185">Reference proteome</keyword>
<comment type="caution">
    <text evidence="1">The sequence shown here is derived from an EMBL/GenBank/DDBJ whole genome shotgun (WGS) entry which is preliminary data.</text>
</comment>
<sequence>MPLGYDPFLDLSKQQNNYTTNIQSQQERQTKLAKLWRNPEMRDYLIEKIKEKKNRGDIEQEKVITEKLIIDEYWKYWFTIPEKNRLKKIYSYPSLTEYDFQKLNFIVQQQKANQFYWATGATVFSLFMYKVGFSKNQKLYNFYRKPPRKIFGRPIPWYNGIKVALSLASLEVSWLICMNYFFDQAIPNQIQKEGLFAKYGIEIEKRNL</sequence>
<protein>
    <submittedName>
        <fullName evidence="1">Uncharacterized protein</fullName>
    </submittedName>
</protein>
<name>A0A0V0R4H3_PSEPJ</name>
<reference evidence="1 2" key="1">
    <citation type="journal article" date="2015" name="Sci. Rep.">
        <title>Genome of the facultative scuticociliatosis pathogen Pseudocohnilembus persalinus provides insight into its virulence through horizontal gene transfer.</title>
        <authorList>
            <person name="Xiong J."/>
            <person name="Wang G."/>
            <person name="Cheng J."/>
            <person name="Tian M."/>
            <person name="Pan X."/>
            <person name="Warren A."/>
            <person name="Jiang C."/>
            <person name="Yuan D."/>
            <person name="Miao W."/>
        </authorList>
    </citation>
    <scope>NUCLEOTIDE SEQUENCE [LARGE SCALE GENOMIC DNA]</scope>
    <source>
        <strain evidence="1">36N120E</strain>
    </source>
</reference>
<dbReference type="AlphaFoldDB" id="A0A0V0R4H3"/>
<dbReference type="OrthoDB" id="284191at2759"/>
<dbReference type="Proteomes" id="UP000054937">
    <property type="component" value="Unassembled WGS sequence"/>
</dbReference>
<evidence type="ECO:0000313" key="2">
    <source>
        <dbReference type="Proteomes" id="UP000054937"/>
    </source>
</evidence>
<proteinExistence type="predicted"/>
<gene>
    <name evidence="1" type="ORF">PPERSA_04681</name>
</gene>
<dbReference type="InParanoid" id="A0A0V0R4H3"/>
<dbReference type="OMA" id="MESQKYT"/>